<evidence type="ECO:0000313" key="5">
    <source>
        <dbReference type="Proteomes" id="UP001314169"/>
    </source>
</evidence>
<dbReference type="CDD" id="cd04301">
    <property type="entry name" value="NAT_SF"/>
    <property type="match status" value="1"/>
</dbReference>
<sequence>MAPYHIRKYQERDRPWIMGLFSQGMAEHAPRTFHHLLKLPRTLVLLLGGPLALFLVSGSWLLVLLAGLTLLSALRFLAQYPWTQIVTYYLHTDLCDISKFYLSEPGSCFWVVECEGQVVGMVGALPAEEPAMQKKQLHLVHLNIALEHRRRGIAKALVRTVLQFAGCQGYREVVLVTSMMQDAALALYQRLGFWTTRKYYRSKIWAVIAVPEFQLTYWLPSDQSCPAPGQRGGL</sequence>
<proteinExistence type="predicted"/>
<evidence type="ECO:0000259" key="3">
    <source>
        <dbReference type="PROSITE" id="PS51186"/>
    </source>
</evidence>
<organism evidence="4 5">
    <name type="scientific">Pipistrellus nathusii</name>
    <name type="common">Nathusius' pipistrelle</name>
    <dbReference type="NCBI Taxonomy" id="59473"/>
    <lineage>
        <taxon>Eukaryota</taxon>
        <taxon>Metazoa</taxon>
        <taxon>Chordata</taxon>
        <taxon>Craniata</taxon>
        <taxon>Vertebrata</taxon>
        <taxon>Euteleostomi</taxon>
        <taxon>Mammalia</taxon>
        <taxon>Eutheria</taxon>
        <taxon>Laurasiatheria</taxon>
        <taxon>Chiroptera</taxon>
        <taxon>Yangochiroptera</taxon>
        <taxon>Vespertilionidae</taxon>
        <taxon>Pipistrellus</taxon>
    </lineage>
</organism>
<dbReference type="PANTHER" id="PTHR13947">
    <property type="entry name" value="GNAT FAMILY N-ACETYLTRANSFERASE"/>
    <property type="match status" value="1"/>
</dbReference>
<feature type="domain" description="N-acetyltransferase" evidence="3">
    <location>
        <begin position="61"/>
        <end position="211"/>
    </location>
</feature>
<feature type="transmembrane region" description="Helical" evidence="2">
    <location>
        <begin position="43"/>
        <end position="71"/>
    </location>
</feature>
<keyword evidence="2" id="KW-1133">Transmembrane helix</keyword>
<keyword evidence="5" id="KW-1185">Reference proteome</keyword>
<protein>
    <recommendedName>
        <fullName evidence="3">N-acetyltransferase domain-containing protein</fullName>
    </recommendedName>
</protein>
<dbReference type="InterPro" id="IPR016181">
    <property type="entry name" value="Acyl_CoA_acyltransferase"/>
</dbReference>
<gene>
    <name evidence="4" type="ORF">MPIPNATIZW_LOCUS4953</name>
</gene>
<name>A0ABN9ZKC9_PIPNA</name>
<keyword evidence="1" id="KW-0808">Transferase</keyword>
<evidence type="ECO:0000256" key="2">
    <source>
        <dbReference type="SAM" id="Phobius"/>
    </source>
</evidence>
<dbReference type="PANTHER" id="PTHR13947:SF48">
    <property type="entry name" value="N-ACETYLTRANSFERASE 8-RELATED"/>
    <property type="match status" value="1"/>
</dbReference>
<dbReference type="Gene3D" id="3.40.630.30">
    <property type="match status" value="1"/>
</dbReference>
<reference evidence="4" key="1">
    <citation type="submission" date="2023-12" db="EMBL/GenBank/DDBJ databases">
        <authorList>
            <person name="Brown T."/>
        </authorList>
    </citation>
    <scope>NUCLEOTIDE SEQUENCE</scope>
</reference>
<dbReference type="PROSITE" id="PS51186">
    <property type="entry name" value="GNAT"/>
    <property type="match status" value="1"/>
</dbReference>
<dbReference type="Proteomes" id="UP001314169">
    <property type="component" value="Chromosome 15"/>
</dbReference>
<evidence type="ECO:0000256" key="1">
    <source>
        <dbReference type="ARBA" id="ARBA00022679"/>
    </source>
</evidence>
<dbReference type="InterPro" id="IPR050769">
    <property type="entry name" value="NAT_camello-type"/>
</dbReference>
<keyword evidence="2" id="KW-0472">Membrane</keyword>
<dbReference type="Pfam" id="PF00583">
    <property type="entry name" value="Acetyltransf_1"/>
    <property type="match status" value="1"/>
</dbReference>
<accession>A0ABN9ZKC9</accession>
<evidence type="ECO:0000313" key="4">
    <source>
        <dbReference type="EMBL" id="CAK6436647.1"/>
    </source>
</evidence>
<dbReference type="SUPFAM" id="SSF55729">
    <property type="entry name" value="Acyl-CoA N-acyltransferases (Nat)"/>
    <property type="match status" value="1"/>
</dbReference>
<dbReference type="InterPro" id="IPR000182">
    <property type="entry name" value="GNAT_dom"/>
</dbReference>
<dbReference type="EMBL" id="OY882872">
    <property type="protein sequence ID" value="CAK6436647.1"/>
    <property type="molecule type" value="Genomic_DNA"/>
</dbReference>
<keyword evidence="2" id="KW-0812">Transmembrane</keyword>